<feature type="transmembrane region" description="Helical" evidence="8">
    <location>
        <begin position="271"/>
        <end position="293"/>
    </location>
</feature>
<evidence type="ECO:0000313" key="10">
    <source>
        <dbReference type="EMBL" id="MBI2052531.1"/>
    </source>
</evidence>
<dbReference type="InterPro" id="IPR050297">
    <property type="entry name" value="LipidA_mod_glycosyltrf_83"/>
</dbReference>
<evidence type="ECO:0000256" key="6">
    <source>
        <dbReference type="ARBA" id="ARBA00022989"/>
    </source>
</evidence>
<dbReference type="Proteomes" id="UP000786662">
    <property type="component" value="Unassembled WGS sequence"/>
</dbReference>
<evidence type="ECO:0000256" key="5">
    <source>
        <dbReference type="ARBA" id="ARBA00022692"/>
    </source>
</evidence>
<keyword evidence="7 8" id="KW-0472">Membrane</keyword>
<dbReference type="EMBL" id="JACOYY010000071">
    <property type="protein sequence ID" value="MBI2052531.1"/>
    <property type="molecule type" value="Genomic_DNA"/>
</dbReference>
<feature type="transmembrane region" description="Helical" evidence="8">
    <location>
        <begin position="358"/>
        <end position="378"/>
    </location>
</feature>
<dbReference type="GO" id="GO:0005886">
    <property type="term" value="C:plasma membrane"/>
    <property type="evidence" value="ECO:0007669"/>
    <property type="project" value="UniProtKB-SubCell"/>
</dbReference>
<evidence type="ECO:0000256" key="4">
    <source>
        <dbReference type="ARBA" id="ARBA00022679"/>
    </source>
</evidence>
<evidence type="ECO:0000259" key="9">
    <source>
        <dbReference type="Pfam" id="PF13231"/>
    </source>
</evidence>
<evidence type="ECO:0000256" key="2">
    <source>
        <dbReference type="ARBA" id="ARBA00022475"/>
    </source>
</evidence>
<keyword evidence="2" id="KW-1003">Cell membrane</keyword>
<dbReference type="InterPro" id="IPR038731">
    <property type="entry name" value="RgtA/B/C-like"/>
</dbReference>
<feature type="transmembrane region" description="Helical" evidence="8">
    <location>
        <begin position="39"/>
        <end position="59"/>
    </location>
</feature>
<feature type="domain" description="Glycosyltransferase RgtA/B/C/D-like" evidence="9">
    <location>
        <begin position="41"/>
        <end position="175"/>
    </location>
</feature>
<reference evidence="10" key="1">
    <citation type="submission" date="2020-07" db="EMBL/GenBank/DDBJ databases">
        <title>Huge and variable diversity of episymbiotic CPR bacteria and DPANN archaea in groundwater ecosystems.</title>
        <authorList>
            <person name="He C.Y."/>
            <person name="Keren R."/>
            <person name="Whittaker M."/>
            <person name="Farag I.F."/>
            <person name="Doudna J."/>
            <person name="Cate J.H.D."/>
            <person name="Banfield J.F."/>
        </authorList>
    </citation>
    <scope>NUCLEOTIDE SEQUENCE</scope>
    <source>
        <strain evidence="10">NC_groundwater_191_Ag_S-0.1um_45_8</strain>
    </source>
</reference>
<dbReference type="PANTHER" id="PTHR33908">
    <property type="entry name" value="MANNOSYLTRANSFERASE YKCB-RELATED"/>
    <property type="match status" value="1"/>
</dbReference>
<comment type="subcellular location">
    <subcellularLocation>
        <location evidence="1">Cell membrane</location>
        <topology evidence="1">Multi-pass membrane protein</topology>
    </subcellularLocation>
</comment>
<organism evidence="10 11">
    <name type="scientific">Candidatus Sungiibacteriota bacterium</name>
    <dbReference type="NCBI Taxonomy" id="2750080"/>
    <lineage>
        <taxon>Bacteria</taxon>
        <taxon>Candidatus Sungiibacteriota</taxon>
    </lineage>
</organism>
<keyword evidence="6 8" id="KW-1133">Transmembrane helix</keyword>
<keyword evidence="5 8" id="KW-0812">Transmembrane</keyword>
<protein>
    <submittedName>
        <fullName evidence="10">Glycosyltransferase family 39 protein</fullName>
    </submittedName>
</protein>
<comment type="caution">
    <text evidence="10">The sequence shown here is derived from an EMBL/GenBank/DDBJ whole genome shotgun (WGS) entry which is preliminary data.</text>
</comment>
<dbReference type="GO" id="GO:0016763">
    <property type="term" value="F:pentosyltransferase activity"/>
    <property type="evidence" value="ECO:0007669"/>
    <property type="project" value="TreeGrafter"/>
</dbReference>
<accession>A0A9D6DSA5</accession>
<gene>
    <name evidence="10" type="ORF">HYT38_02530</name>
</gene>
<feature type="transmembrane region" description="Helical" evidence="8">
    <location>
        <begin position="121"/>
        <end position="152"/>
    </location>
</feature>
<name>A0A9D6DSA5_9BACT</name>
<keyword evidence="4" id="KW-0808">Transferase</keyword>
<dbReference type="AlphaFoldDB" id="A0A9D6DSA5"/>
<evidence type="ECO:0000256" key="3">
    <source>
        <dbReference type="ARBA" id="ARBA00022676"/>
    </source>
</evidence>
<proteinExistence type="predicted"/>
<dbReference type="Pfam" id="PF13231">
    <property type="entry name" value="PMT_2"/>
    <property type="match status" value="1"/>
</dbReference>
<feature type="non-terminal residue" evidence="10">
    <location>
        <position position="1"/>
    </location>
</feature>
<evidence type="ECO:0000313" key="11">
    <source>
        <dbReference type="Proteomes" id="UP000786662"/>
    </source>
</evidence>
<dbReference type="PANTHER" id="PTHR33908:SF11">
    <property type="entry name" value="MEMBRANE PROTEIN"/>
    <property type="match status" value="1"/>
</dbReference>
<evidence type="ECO:0000256" key="1">
    <source>
        <dbReference type="ARBA" id="ARBA00004651"/>
    </source>
</evidence>
<keyword evidence="3" id="KW-0328">Glycosyltransferase</keyword>
<sequence>LFQKINLDTGHYSWKNDVNGQWAAGSHFLYESGNNPDQIAFAARLAVMALFVLLCWLVYRWGREKYGAGAGLLALTLTAFSPNIIAHGRYVTTDVGAALAFVLALYFFVKFINQPSKKNLVYAGLAFGLAQLMKFSLILLVPLFIFTGLVYWLVSRKISFSRTILSLAVIFAIGYLLVWPVYQFHVWNYPMERQKQDTEFTLRSYPFRPAAKAVLWMVDKPLLGPYAQYSLGLLMVSQRAGGGNTTYFMGEVSSTSWKSYFPAVYVLKEPIPVLILVFWITLLAMQKTILGIIRKRNLGEWIKNNFTEFVWLVFIIFYWVASINGNLNIGLRHVLPTFPFIYLLTAGQIKKQFGSKSLLTIALIFWLVIETVATYPYYLAYFNELAGGPANGYKYVADSNLDWGQDLKRLTQYVDKNGIDKIKLDYFGGGNPQYYLGGKYEKLEANNISQRHGWLAVSATLLQGGRAIATKGFDQNTTYYRWLDKYEPIAKIGYSIFVYRLD</sequence>
<evidence type="ECO:0000256" key="8">
    <source>
        <dbReference type="SAM" id="Phobius"/>
    </source>
</evidence>
<feature type="transmembrane region" description="Helical" evidence="8">
    <location>
        <begin position="164"/>
        <end position="182"/>
    </location>
</feature>
<feature type="transmembrane region" description="Helical" evidence="8">
    <location>
        <begin position="90"/>
        <end position="109"/>
    </location>
</feature>
<evidence type="ECO:0000256" key="7">
    <source>
        <dbReference type="ARBA" id="ARBA00023136"/>
    </source>
</evidence>
<dbReference type="GO" id="GO:0009103">
    <property type="term" value="P:lipopolysaccharide biosynthetic process"/>
    <property type="evidence" value="ECO:0007669"/>
    <property type="project" value="UniProtKB-ARBA"/>
</dbReference>
<feature type="transmembrane region" description="Helical" evidence="8">
    <location>
        <begin position="305"/>
        <end position="323"/>
    </location>
</feature>